<comment type="similarity">
    <text evidence="1">Belongs to the nitroreductase family.</text>
</comment>
<dbReference type="EMBL" id="KP660031">
    <property type="protein sequence ID" value="AMK07870.1"/>
    <property type="molecule type" value="Genomic_DNA"/>
</dbReference>
<reference evidence="4" key="1">
    <citation type="submission" date="2015-01" db="EMBL/GenBank/DDBJ databases">
        <title>Draft genome sequence of Pasteurella multocida isolated from alpaca pneumonia.</title>
        <authorList>
            <person name="Maturrano L."/>
            <person name="Hurtado R."/>
            <person name="Allasi N."/>
            <person name="Juscamayta E."/>
            <person name="Fernandez D."/>
            <person name="Maximiliano J."/>
            <person name="Rimac R."/>
            <person name="Rosadio R."/>
        </authorList>
    </citation>
    <scope>NUCLEOTIDE SEQUENCE</scope>
    <source>
        <strain evidence="4">UNMSM</strain>
    </source>
</reference>
<organism evidence="4">
    <name type="scientific">Pasteurella multocida</name>
    <dbReference type="NCBI Taxonomy" id="747"/>
    <lineage>
        <taxon>Bacteria</taxon>
        <taxon>Pseudomonadati</taxon>
        <taxon>Pseudomonadota</taxon>
        <taxon>Gammaproteobacteria</taxon>
        <taxon>Pasteurellales</taxon>
        <taxon>Pasteurellaceae</taxon>
        <taxon>Pasteurella</taxon>
    </lineage>
</organism>
<dbReference type="AlphaFoldDB" id="A0A126QDK2"/>
<dbReference type="PANTHER" id="PTHR43673:SF10">
    <property type="entry name" value="NADH DEHYDROGENASE_NAD(P)H NITROREDUCTASE XCC3605-RELATED"/>
    <property type="match status" value="1"/>
</dbReference>
<dbReference type="Gene3D" id="3.40.109.10">
    <property type="entry name" value="NADH Oxidase"/>
    <property type="match status" value="1"/>
</dbReference>
<evidence type="ECO:0000259" key="3">
    <source>
        <dbReference type="Pfam" id="PF00881"/>
    </source>
</evidence>
<name>A0A126QDK2_PASMD</name>
<dbReference type="PANTHER" id="PTHR43673">
    <property type="entry name" value="NAD(P)H NITROREDUCTASE YDGI-RELATED"/>
    <property type="match status" value="1"/>
</dbReference>
<proteinExistence type="inferred from homology"/>
<dbReference type="SUPFAM" id="SSF55469">
    <property type="entry name" value="FMN-dependent nitroreductase-like"/>
    <property type="match status" value="1"/>
</dbReference>
<protein>
    <submittedName>
        <fullName evidence="4">PM0161 protein</fullName>
    </submittedName>
</protein>
<dbReference type="RefSeq" id="WP_071523398.1">
    <property type="nucleotide sequence ID" value="NZ_JACDXE010000012.1"/>
</dbReference>
<dbReference type="CDD" id="cd02137">
    <property type="entry name" value="MhqN-like"/>
    <property type="match status" value="1"/>
</dbReference>
<accession>A0A126QDK2</accession>
<dbReference type="GO" id="GO:0016491">
    <property type="term" value="F:oxidoreductase activity"/>
    <property type="evidence" value="ECO:0007669"/>
    <property type="project" value="UniProtKB-KW"/>
</dbReference>
<evidence type="ECO:0000313" key="4">
    <source>
        <dbReference type="EMBL" id="AMK07870.1"/>
    </source>
</evidence>
<sequence>MTLSELLHHRRAVRYFDPDKPLDSEKVTQCLQLATLAPSSSNMQLYEFYHITDKALLAQLATACLGQQTATTAQQMVVFVTRQDLYKQRAQAVLAFESENIKRHSPPDRWENRLKGKTLYYAKLMPFIYARCFGLLGLFRKGLAYTIRLFRPVSTEVSEADVRVVVHKSCGLAAQTFMLLMAEQGYDTCPIEGLDGGKVKKLLLLPQGAEINMIVSCGVRKAGRGIWGDRFRVPFDEVYHRK</sequence>
<feature type="domain" description="Nitroreductase" evidence="3">
    <location>
        <begin position="9"/>
        <end position="218"/>
    </location>
</feature>
<dbReference type="InterPro" id="IPR000415">
    <property type="entry name" value="Nitroreductase-like"/>
</dbReference>
<evidence type="ECO:0000256" key="2">
    <source>
        <dbReference type="ARBA" id="ARBA00023002"/>
    </source>
</evidence>
<evidence type="ECO:0000256" key="1">
    <source>
        <dbReference type="ARBA" id="ARBA00007118"/>
    </source>
</evidence>
<keyword evidence="2" id="KW-0560">Oxidoreductase</keyword>
<dbReference type="Pfam" id="PF00881">
    <property type="entry name" value="Nitroreductase"/>
    <property type="match status" value="1"/>
</dbReference>
<gene>
    <name evidence="4" type="primary">PM0161</name>
</gene>
<dbReference type="InterPro" id="IPR029479">
    <property type="entry name" value="Nitroreductase"/>
</dbReference>